<reference evidence="3" key="1">
    <citation type="submission" date="2017-09" db="EMBL/GenBank/DDBJ databases">
        <title>Depth-based differentiation of microbial function through sediment-hosted aquifers and enrichment of novel symbionts in the deep terrestrial subsurface.</title>
        <authorList>
            <person name="Probst A.J."/>
            <person name="Ladd B."/>
            <person name="Jarett J.K."/>
            <person name="Geller-Mcgrath D.E."/>
            <person name="Sieber C.M.K."/>
            <person name="Emerson J.B."/>
            <person name="Anantharaman K."/>
            <person name="Thomas B.C."/>
            <person name="Malmstrom R."/>
            <person name="Stieglmeier M."/>
            <person name="Klingl A."/>
            <person name="Woyke T."/>
            <person name="Ryan C.M."/>
            <person name="Banfield J.F."/>
        </authorList>
    </citation>
    <scope>NUCLEOTIDE SEQUENCE [LARGE SCALE GENOMIC DNA]</scope>
</reference>
<feature type="transmembrane region" description="Helical" evidence="1">
    <location>
        <begin position="32"/>
        <end position="55"/>
    </location>
</feature>
<sequence length="260" mass="29559">MTQNDGTANIILPKHENPYFPKKQPRGIGKKFLYGGGGLIVLFLVLFLFFSLFFYRNKNNFVHIAVFTGNERLSDATLVASINEHQAGNYLLLIPKKNIYALRTHSLENFLINRFGLTSVRIDKIYSERLLHVQLIEKPIQYTVTLDTTTYFLASDGTILEDISQDVQTFENLFNIIMPISSVTFDDDSHTHGRVSQAILDTVGQLELQNLQIDSTKIVGVKTSETSSNDIQVITDASWYIYIDRTQDIALQIQNARTVY</sequence>
<dbReference type="Proteomes" id="UP000228711">
    <property type="component" value="Unassembled WGS sequence"/>
</dbReference>
<proteinExistence type="predicted"/>
<name>A0A2H0YTW1_9BACT</name>
<dbReference type="EMBL" id="PEXV01000013">
    <property type="protein sequence ID" value="PIS41935.1"/>
    <property type="molecule type" value="Genomic_DNA"/>
</dbReference>
<evidence type="ECO:0008006" key="4">
    <source>
        <dbReference type="Google" id="ProtNLM"/>
    </source>
</evidence>
<evidence type="ECO:0000313" key="3">
    <source>
        <dbReference type="Proteomes" id="UP000228711"/>
    </source>
</evidence>
<dbReference type="AlphaFoldDB" id="A0A2H0YTW1"/>
<gene>
    <name evidence="2" type="ORF">COT25_00445</name>
</gene>
<accession>A0A2H0YTW1</accession>
<organism evidence="2 3">
    <name type="scientific">Candidatus Kerfeldbacteria bacterium CG08_land_8_20_14_0_20_42_7</name>
    <dbReference type="NCBI Taxonomy" id="2014245"/>
    <lineage>
        <taxon>Bacteria</taxon>
        <taxon>Candidatus Kerfeldiibacteriota</taxon>
    </lineage>
</organism>
<evidence type="ECO:0000256" key="1">
    <source>
        <dbReference type="SAM" id="Phobius"/>
    </source>
</evidence>
<keyword evidence="1" id="KW-0812">Transmembrane</keyword>
<keyword evidence="1" id="KW-1133">Transmembrane helix</keyword>
<evidence type="ECO:0000313" key="2">
    <source>
        <dbReference type="EMBL" id="PIS41935.1"/>
    </source>
</evidence>
<comment type="caution">
    <text evidence="2">The sequence shown here is derived from an EMBL/GenBank/DDBJ whole genome shotgun (WGS) entry which is preliminary data.</text>
</comment>
<keyword evidence="1" id="KW-0472">Membrane</keyword>
<feature type="non-terminal residue" evidence="2">
    <location>
        <position position="260"/>
    </location>
</feature>
<protein>
    <recommendedName>
        <fullName evidence="4">POTRA domain-containing protein</fullName>
    </recommendedName>
</protein>